<reference evidence="3 4" key="1">
    <citation type="submission" date="2011-09" db="EMBL/GenBank/DDBJ databases">
        <title>The draft genome of Methylobacterium extorquens DSM 13060.</title>
        <authorList>
            <consortium name="US DOE Joint Genome Institute (JGI-PGF)"/>
            <person name="Lucas S."/>
            <person name="Han J."/>
            <person name="Lapidus A."/>
            <person name="Cheng J.-F."/>
            <person name="Goodwin L."/>
            <person name="Pitluck S."/>
            <person name="Peters L."/>
            <person name="Land M.L."/>
            <person name="Hauser L."/>
            <person name="Koskimaki J."/>
            <person name="Halonen O."/>
            <person name="Pirttila A."/>
            <person name="Frank C."/>
            <person name="Woyke T.J."/>
        </authorList>
    </citation>
    <scope>NUCLEOTIDE SEQUENCE [LARGE SCALE GENOMIC DNA]</scope>
    <source>
        <strain evidence="3 4">DSM 13060</strain>
    </source>
</reference>
<accession>H1KGK8</accession>
<sequence length="80" mass="7735" precursor="true">MRAASEAGTGIARTLSVALAALLAFSQAPARAEEAPAATESGVVIRKAAVDVANEPVVTPDPSNGAAPTADAPAPSAEPA</sequence>
<dbReference type="AlphaFoldDB" id="H1KGK8"/>
<feature type="region of interest" description="Disordered" evidence="1">
    <location>
        <begin position="55"/>
        <end position="80"/>
    </location>
</feature>
<proteinExistence type="predicted"/>
<comment type="caution">
    <text evidence="3">The sequence shown here is derived from an EMBL/GenBank/DDBJ whole genome shotgun (WGS) entry which is preliminary data.</text>
</comment>
<organism evidence="3 4">
    <name type="scientific">Methylorubrum extorquens DSM 13060</name>
    <dbReference type="NCBI Taxonomy" id="882800"/>
    <lineage>
        <taxon>Bacteria</taxon>
        <taxon>Pseudomonadati</taxon>
        <taxon>Pseudomonadota</taxon>
        <taxon>Alphaproteobacteria</taxon>
        <taxon>Hyphomicrobiales</taxon>
        <taxon>Methylobacteriaceae</taxon>
        <taxon>Methylorubrum</taxon>
    </lineage>
</organism>
<name>H1KGK8_METEX</name>
<evidence type="ECO:0000256" key="1">
    <source>
        <dbReference type="SAM" id="MobiDB-lite"/>
    </source>
</evidence>
<keyword evidence="2" id="KW-0732">Signal</keyword>
<dbReference type="Proteomes" id="UP000004382">
    <property type="component" value="Unassembled WGS sequence"/>
</dbReference>
<evidence type="ECO:0000313" key="4">
    <source>
        <dbReference type="Proteomes" id="UP000004382"/>
    </source>
</evidence>
<feature type="non-terminal residue" evidence="3">
    <location>
        <position position="80"/>
    </location>
</feature>
<evidence type="ECO:0000256" key="2">
    <source>
        <dbReference type="SAM" id="SignalP"/>
    </source>
</evidence>
<evidence type="ECO:0000313" key="3">
    <source>
        <dbReference type="EMBL" id="EHP93309.1"/>
    </source>
</evidence>
<feature type="chain" id="PRO_5003550633" evidence="2">
    <location>
        <begin position="33"/>
        <end position="80"/>
    </location>
</feature>
<protein>
    <submittedName>
        <fullName evidence="3">Uncharacterized protein</fullName>
    </submittedName>
</protein>
<feature type="signal peptide" evidence="2">
    <location>
        <begin position="1"/>
        <end position="32"/>
    </location>
</feature>
<dbReference type="EMBL" id="AGJK01000034">
    <property type="protein sequence ID" value="EHP93309.1"/>
    <property type="molecule type" value="Genomic_DNA"/>
</dbReference>
<gene>
    <name evidence="3" type="ORF">MetexDRAFT_1770</name>
</gene>
<feature type="compositionally biased region" description="Low complexity" evidence="1">
    <location>
        <begin position="66"/>
        <end position="80"/>
    </location>
</feature>